<evidence type="ECO:0000313" key="3">
    <source>
        <dbReference type="Proteomes" id="UP000583800"/>
    </source>
</evidence>
<name>A0A7X0C138_9ACTN</name>
<proteinExistence type="predicted"/>
<gene>
    <name evidence="2" type="ORF">FHU36_002275</name>
</gene>
<dbReference type="InterPro" id="IPR010699">
    <property type="entry name" value="DUF1275"/>
</dbReference>
<organism evidence="2 3">
    <name type="scientific">Nonomuraea muscovyensis</name>
    <dbReference type="NCBI Taxonomy" id="1124761"/>
    <lineage>
        <taxon>Bacteria</taxon>
        <taxon>Bacillati</taxon>
        <taxon>Actinomycetota</taxon>
        <taxon>Actinomycetes</taxon>
        <taxon>Streptosporangiales</taxon>
        <taxon>Streptosporangiaceae</taxon>
        <taxon>Nonomuraea</taxon>
    </lineage>
</organism>
<sequence>MPFAARRRPSRLTVILVLLTGVTGVVEAVSFLGLGRVFTAVMTGNVLFAGFGTVTDAAPLAGPVVALAAFAVGAVTGHAAHGLLIRWRGDGWLGFAVAGEGLILLAAALLALSLPATDPDRAPHRFAVIVALALAMGARNATVLRVAAKDLPTTVVTRSLAGLFMLSSLETAGRRFATVAATFCGAVLGAFLLRLHPAVPLLVAAAVEIVAGLLCPRRAA</sequence>
<feature type="transmembrane region" description="Helical" evidence="1">
    <location>
        <begin position="92"/>
        <end position="114"/>
    </location>
</feature>
<dbReference type="RefSeq" id="WP_185083661.1">
    <property type="nucleotide sequence ID" value="NZ_JACHJB010000001.1"/>
</dbReference>
<feature type="transmembrane region" description="Helical" evidence="1">
    <location>
        <begin position="60"/>
        <end position="80"/>
    </location>
</feature>
<reference evidence="2 3" key="1">
    <citation type="submission" date="2020-08" db="EMBL/GenBank/DDBJ databases">
        <title>Sequencing the genomes of 1000 actinobacteria strains.</title>
        <authorList>
            <person name="Klenk H.-P."/>
        </authorList>
    </citation>
    <scope>NUCLEOTIDE SEQUENCE [LARGE SCALE GENOMIC DNA]</scope>
    <source>
        <strain evidence="2 3">DSM 45913</strain>
    </source>
</reference>
<keyword evidence="3" id="KW-1185">Reference proteome</keyword>
<keyword evidence="1" id="KW-0812">Transmembrane</keyword>
<dbReference type="AlphaFoldDB" id="A0A7X0C138"/>
<accession>A0A7X0C138</accession>
<evidence type="ECO:0000256" key="1">
    <source>
        <dbReference type="SAM" id="Phobius"/>
    </source>
</evidence>
<feature type="transmembrane region" description="Helical" evidence="1">
    <location>
        <begin position="199"/>
        <end position="216"/>
    </location>
</feature>
<keyword evidence="1" id="KW-0472">Membrane</keyword>
<dbReference type="PANTHER" id="PTHR37314:SF4">
    <property type="entry name" value="UPF0700 TRANSMEMBRANE PROTEIN YOAK"/>
    <property type="match status" value="1"/>
</dbReference>
<dbReference type="PANTHER" id="PTHR37314">
    <property type="entry name" value="SLR0142 PROTEIN"/>
    <property type="match status" value="1"/>
</dbReference>
<protein>
    <submittedName>
        <fullName evidence="2">Uncharacterized membrane protein YoaK (UPF0700 family)</fullName>
    </submittedName>
</protein>
<evidence type="ECO:0000313" key="2">
    <source>
        <dbReference type="EMBL" id="MBB6345766.1"/>
    </source>
</evidence>
<comment type="caution">
    <text evidence="2">The sequence shown here is derived from an EMBL/GenBank/DDBJ whole genome shotgun (WGS) entry which is preliminary data.</text>
</comment>
<keyword evidence="1" id="KW-1133">Transmembrane helix</keyword>
<feature type="transmembrane region" description="Helical" evidence="1">
    <location>
        <begin position="176"/>
        <end position="193"/>
    </location>
</feature>
<dbReference type="EMBL" id="JACHJB010000001">
    <property type="protein sequence ID" value="MBB6345766.1"/>
    <property type="molecule type" value="Genomic_DNA"/>
</dbReference>
<feature type="transmembrane region" description="Helical" evidence="1">
    <location>
        <begin position="126"/>
        <end position="148"/>
    </location>
</feature>
<dbReference type="Pfam" id="PF06912">
    <property type="entry name" value="DUF1275"/>
    <property type="match status" value="1"/>
</dbReference>
<dbReference type="Proteomes" id="UP000583800">
    <property type="component" value="Unassembled WGS sequence"/>
</dbReference>